<organism evidence="1 2">
    <name type="scientific">Streptococcus danieliae</name>
    <dbReference type="NCBI Taxonomy" id="747656"/>
    <lineage>
        <taxon>Bacteria</taxon>
        <taxon>Bacillati</taxon>
        <taxon>Bacillota</taxon>
        <taxon>Bacilli</taxon>
        <taxon>Lactobacillales</taxon>
        <taxon>Streptococcaceae</taxon>
        <taxon>Streptococcus</taxon>
    </lineage>
</organism>
<dbReference type="AlphaFoldDB" id="A0A7Z0M6K5"/>
<protein>
    <submittedName>
        <fullName evidence="1">Uncharacterized protein</fullName>
    </submittedName>
</protein>
<comment type="caution">
    <text evidence="1">The sequence shown here is derived from an EMBL/GenBank/DDBJ whole genome shotgun (WGS) entry which is preliminary data.</text>
</comment>
<gene>
    <name evidence="1" type="ORF">HZY94_06095</name>
</gene>
<name>A0A7Z0M6K5_9STRE</name>
<reference evidence="1 2" key="1">
    <citation type="submission" date="2020-07" db="EMBL/GenBank/DDBJ databases">
        <title>MOT database genomes.</title>
        <authorList>
            <person name="Joseph S."/>
            <person name="Aduse-Opoku J."/>
            <person name="Hashim A."/>
            <person name="Wade W."/>
            <person name="Curtis M."/>
        </authorList>
    </citation>
    <scope>NUCLEOTIDE SEQUENCE [LARGE SCALE GENOMIC DNA]</scope>
    <source>
        <strain evidence="1 2">STR</strain>
    </source>
</reference>
<sequence>MKKFLITLISLVLLFKIGFEIHHNLVYYSVYYAQHLNHNKDADPVMALLIDNLDAIPRPENSTIGYDFDGINIAYHNYKNIQVGGLISSYDLYNNRNVYSFDTSGKFYEYTMMGSEIPYNFKEKQEEAKKLVYDIIQPVIDIQPEPPKYANLQWIFNIIYGRRFQ</sequence>
<proteinExistence type="predicted"/>
<accession>A0A7Z0M6K5</accession>
<evidence type="ECO:0000313" key="2">
    <source>
        <dbReference type="Proteomes" id="UP000589521"/>
    </source>
</evidence>
<evidence type="ECO:0000313" key="1">
    <source>
        <dbReference type="EMBL" id="NYS96748.1"/>
    </source>
</evidence>
<dbReference type="RefSeq" id="WP_179925446.1">
    <property type="nucleotide sequence ID" value="NZ_JACBXX010000132.1"/>
</dbReference>
<dbReference type="Proteomes" id="UP000589521">
    <property type="component" value="Unassembled WGS sequence"/>
</dbReference>
<dbReference type="EMBL" id="JACBXX010000132">
    <property type="protein sequence ID" value="NYS96748.1"/>
    <property type="molecule type" value="Genomic_DNA"/>
</dbReference>